<feature type="region of interest" description="Disordered" evidence="3">
    <location>
        <begin position="377"/>
        <end position="432"/>
    </location>
</feature>
<dbReference type="SUPFAM" id="SSF54928">
    <property type="entry name" value="RNA-binding domain, RBD"/>
    <property type="match status" value="2"/>
</dbReference>
<keyword evidence="1 2" id="KW-0694">RNA-binding</keyword>
<dbReference type="Pfam" id="PF00076">
    <property type="entry name" value="RRM_1"/>
    <property type="match status" value="2"/>
</dbReference>
<keyword evidence="6" id="KW-1185">Reference proteome</keyword>
<dbReference type="PANTHER" id="PTHR21245">
    <property type="entry name" value="HETEROGENEOUS NUCLEAR RIBONUCLEOPROTEIN"/>
    <property type="match status" value="1"/>
</dbReference>
<evidence type="ECO:0000256" key="2">
    <source>
        <dbReference type="PROSITE-ProRule" id="PRU00176"/>
    </source>
</evidence>
<dbReference type="SMART" id="SM00361">
    <property type="entry name" value="RRM_1"/>
    <property type="match status" value="2"/>
</dbReference>
<reference evidence="5 6" key="1">
    <citation type="submission" date="2018-02" db="EMBL/GenBank/DDBJ databases">
        <title>Draft genome of wild Prunus yedoensis var. nudiflora.</title>
        <authorList>
            <person name="Baek S."/>
            <person name="Kim J.-H."/>
            <person name="Choi K."/>
            <person name="Kim G.-B."/>
            <person name="Cho A."/>
            <person name="Jang H."/>
            <person name="Shin C.-H."/>
            <person name="Yu H.-J."/>
            <person name="Mun J.-H."/>
        </authorList>
    </citation>
    <scope>NUCLEOTIDE SEQUENCE [LARGE SCALE GENOMIC DNA]</scope>
    <source>
        <strain evidence="6">cv. Jeju island</strain>
        <tissue evidence="5">Leaf</tissue>
    </source>
</reference>
<evidence type="ECO:0000259" key="4">
    <source>
        <dbReference type="PROSITE" id="PS50102"/>
    </source>
</evidence>
<evidence type="ECO:0000256" key="1">
    <source>
        <dbReference type="ARBA" id="ARBA00022884"/>
    </source>
</evidence>
<evidence type="ECO:0000256" key="3">
    <source>
        <dbReference type="SAM" id="MobiDB-lite"/>
    </source>
</evidence>
<dbReference type="OrthoDB" id="3800936at2759"/>
<dbReference type="Proteomes" id="UP000250321">
    <property type="component" value="Unassembled WGS sequence"/>
</dbReference>
<feature type="compositionally biased region" description="Basic and acidic residues" evidence="3">
    <location>
        <begin position="13"/>
        <end position="29"/>
    </location>
</feature>
<feature type="domain" description="RRM" evidence="4">
    <location>
        <begin position="108"/>
        <end position="186"/>
    </location>
</feature>
<dbReference type="GO" id="GO:1990904">
    <property type="term" value="C:ribonucleoprotein complex"/>
    <property type="evidence" value="ECO:0007669"/>
    <property type="project" value="UniProtKB-KW"/>
</dbReference>
<dbReference type="Gene3D" id="3.30.70.330">
    <property type="match status" value="3"/>
</dbReference>
<dbReference type="FunFam" id="3.30.70.330:FF:000990">
    <property type="entry name" value="RNA recognition motif-containing protein"/>
    <property type="match status" value="1"/>
</dbReference>
<feature type="domain" description="RRM" evidence="4">
    <location>
        <begin position="224"/>
        <end position="302"/>
    </location>
</feature>
<dbReference type="AlphaFoldDB" id="A0A314YP57"/>
<dbReference type="InterPro" id="IPR003954">
    <property type="entry name" value="RRM_euk-type"/>
</dbReference>
<dbReference type="EMBL" id="PJQY01000765">
    <property type="protein sequence ID" value="PQQ08100.1"/>
    <property type="molecule type" value="Genomic_DNA"/>
</dbReference>
<accession>A0A314YP57</accession>
<feature type="compositionally biased region" description="Acidic residues" evidence="3">
    <location>
        <begin position="30"/>
        <end position="76"/>
    </location>
</feature>
<name>A0A314YP57_PRUYE</name>
<gene>
    <name evidence="5" type="ORF">Pyn_27925</name>
</gene>
<evidence type="ECO:0000313" key="6">
    <source>
        <dbReference type="Proteomes" id="UP000250321"/>
    </source>
</evidence>
<comment type="caution">
    <text evidence="5">The sequence shown here is derived from an EMBL/GenBank/DDBJ whole genome shotgun (WGS) entry which is preliminary data.</text>
</comment>
<sequence>MPRAKANASSLDKPVEPEKPIESDEKVDLDGDNDPEEAMDEEVEYEEVEEEIEEEVEEEEEEEEVEEVEEEVEDEDEKKSHSSDEVMSGDEDEKKKHAELLALPPHGSEVYIGGIPHDASQEDLKVFCEAVGKVTEVRIMKGKDSGENKGFAFVTFKNVEMASDAIEELNNSEFKGKRIKCSTSKAKHRLFIGNVPRSWGEEDLRKVVKKIGPGVTGVELVKVKAVYVKNLPQNVTQDQLKELFEHHGKITKVVLPAAKSGQEQSRIGFVHFAERSSAMKALKNTENYELDGQLLECSLARPQADQKSGGSNSHRSGLLPSYPPRFVYGMAGGAYGALGAGYGAAGFAQPLISGPGPSPAGMGMMPMLLPDGRIGYVLQQPGAQPHPSPSHQRSSNRGGGGSGSSSRSSGGPNKGRHSNDTGHGRRSGRPQG</sequence>
<evidence type="ECO:0000313" key="5">
    <source>
        <dbReference type="EMBL" id="PQQ08100.1"/>
    </source>
</evidence>
<proteinExistence type="predicted"/>
<dbReference type="InterPro" id="IPR012677">
    <property type="entry name" value="Nucleotide-bd_a/b_plait_sf"/>
</dbReference>
<keyword evidence="5" id="KW-0687">Ribonucleoprotein</keyword>
<dbReference type="PROSITE" id="PS50102">
    <property type="entry name" value="RRM"/>
    <property type="match status" value="2"/>
</dbReference>
<dbReference type="SMART" id="SM00360">
    <property type="entry name" value="RRM"/>
    <property type="match status" value="2"/>
</dbReference>
<dbReference type="CDD" id="cd00590">
    <property type="entry name" value="RRM_SF"/>
    <property type="match status" value="1"/>
</dbReference>
<dbReference type="STRING" id="2094558.A0A314YP57"/>
<feature type="region of interest" description="Disordered" evidence="3">
    <location>
        <begin position="1"/>
        <end position="94"/>
    </location>
</feature>
<organism evidence="5 6">
    <name type="scientific">Prunus yedoensis var. nudiflora</name>
    <dbReference type="NCBI Taxonomy" id="2094558"/>
    <lineage>
        <taxon>Eukaryota</taxon>
        <taxon>Viridiplantae</taxon>
        <taxon>Streptophyta</taxon>
        <taxon>Embryophyta</taxon>
        <taxon>Tracheophyta</taxon>
        <taxon>Spermatophyta</taxon>
        <taxon>Magnoliopsida</taxon>
        <taxon>eudicotyledons</taxon>
        <taxon>Gunneridae</taxon>
        <taxon>Pentapetalae</taxon>
        <taxon>rosids</taxon>
        <taxon>fabids</taxon>
        <taxon>Rosales</taxon>
        <taxon>Rosaceae</taxon>
        <taxon>Amygdaloideae</taxon>
        <taxon>Amygdaleae</taxon>
        <taxon>Prunus</taxon>
    </lineage>
</organism>
<dbReference type="GO" id="GO:0003723">
    <property type="term" value="F:RNA binding"/>
    <property type="evidence" value="ECO:0007669"/>
    <property type="project" value="UniProtKB-UniRule"/>
</dbReference>
<dbReference type="InterPro" id="IPR000504">
    <property type="entry name" value="RRM_dom"/>
</dbReference>
<dbReference type="InterPro" id="IPR035979">
    <property type="entry name" value="RBD_domain_sf"/>
</dbReference>
<protein>
    <submittedName>
        <fullName evidence="5">28 kDa ribonucleoprotein chloroplastic</fullName>
    </submittedName>
</protein>